<feature type="compositionally biased region" description="Low complexity" evidence="1">
    <location>
        <begin position="229"/>
        <end position="249"/>
    </location>
</feature>
<feature type="region of interest" description="Disordered" evidence="1">
    <location>
        <begin position="499"/>
        <end position="575"/>
    </location>
</feature>
<feature type="region of interest" description="Disordered" evidence="1">
    <location>
        <begin position="103"/>
        <end position="197"/>
    </location>
</feature>
<feature type="region of interest" description="Disordered" evidence="1">
    <location>
        <begin position="386"/>
        <end position="407"/>
    </location>
</feature>
<evidence type="ECO:0000256" key="1">
    <source>
        <dbReference type="SAM" id="MobiDB-lite"/>
    </source>
</evidence>
<dbReference type="Proteomes" id="UP000567179">
    <property type="component" value="Unassembled WGS sequence"/>
</dbReference>
<name>A0A8H5B2M7_9AGAR</name>
<dbReference type="AlphaFoldDB" id="A0A8H5B2M7"/>
<feature type="compositionally biased region" description="Basic residues" evidence="1">
    <location>
        <begin position="162"/>
        <end position="174"/>
    </location>
</feature>
<sequence>MDNERQSSLPSSLLPHLYKAPNQPRDSGTRTTIDSDDEQSDVHQVSPIQFPYAPPRRIYPQTVQAHPHQQQQRPFLPYDLDQQPVAGATHDVAHQQQFIYTDSLLPPSSSRPIMPVGRATPAYSYPPLQPPASRQQLPSGTSTATRTSWNEGEPGPSSLLHNHQHQHDPRRHRRGESLSPRVPPHIDPFSRRTANYEHDPASFGQHVVRHNAERGPYFSSSLSGPPTIPQHQHQQQLQHPQNQQHPQHQSLSSYFTQQPQPHRQNYPNQQQHTQHQQYQQHQQHQHALSTSQSLSQSRSQQHLLLPDHDNDTAGFAFHTEPQSYGGSSGYPSVNSLSLNTPSPHFPSSSSSGGGGEGSSSSAYTLYHHRSALPNEPMHLEHRLNEHPSHAAHPTDPTHGRPSRLDPIHELPRADRTVLRLQDNLRPHHDPWYSTRASRDLKHGPLFSVVSPRNNARARMEGMSRVIPMDVDERNRDRESEINWDRDKDWEMAWGASVSTGGGVGVDTTPGEGQSQVDGGSGAGGGASTSAAATSTTTRGRRSKAKTTTAKRRRADVGDVDELARQSKGAAVQQGYRHDQKVWQVEEAQAKRPKKTLVACHFCRGE</sequence>
<feature type="region of interest" description="Disordered" evidence="1">
    <location>
        <begin position="215"/>
        <end position="361"/>
    </location>
</feature>
<gene>
    <name evidence="2" type="ORF">D9619_007164</name>
</gene>
<feature type="compositionally biased region" description="Polar residues" evidence="1">
    <location>
        <begin position="250"/>
        <end position="268"/>
    </location>
</feature>
<evidence type="ECO:0000313" key="2">
    <source>
        <dbReference type="EMBL" id="KAF5314918.1"/>
    </source>
</evidence>
<feature type="compositionally biased region" description="Polar residues" evidence="1">
    <location>
        <begin position="132"/>
        <end position="150"/>
    </location>
</feature>
<organism evidence="2 3">
    <name type="scientific">Psilocybe cf. subviscida</name>
    <dbReference type="NCBI Taxonomy" id="2480587"/>
    <lineage>
        <taxon>Eukaryota</taxon>
        <taxon>Fungi</taxon>
        <taxon>Dikarya</taxon>
        <taxon>Basidiomycota</taxon>
        <taxon>Agaricomycotina</taxon>
        <taxon>Agaricomycetes</taxon>
        <taxon>Agaricomycetidae</taxon>
        <taxon>Agaricales</taxon>
        <taxon>Agaricineae</taxon>
        <taxon>Strophariaceae</taxon>
        <taxon>Psilocybe</taxon>
    </lineage>
</organism>
<feature type="compositionally biased region" description="Low complexity" evidence="1">
    <location>
        <begin position="269"/>
        <end position="304"/>
    </location>
</feature>
<accession>A0A8H5B2M7</accession>
<reference evidence="2 3" key="1">
    <citation type="journal article" date="2020" name="ISME J.">
        <title>Uncovering the hidden diversity of litter-decomposition mechanisms in mushroom-forming fungi.</title>
        <authorList>
            <person name="Floudas D."/>
            <person name="Bentzer J."/>
            <person name="Ahren D."/>
            <person name="Johansson T."/>
            <person name="Persson P."/>
            <person name="Tunlid A."/>
        </authorList>
    </citation>
    <scope>NUCLEOTIDE SEQUENCE [LARGE SCALE GENOMIC DNA]</scope>
    <source>
        <strain evidence="2 3">CBS 101986</strain>
    </source>
</reference>
<feature type="compositionally biased region" description="Basic residues" evidence="1">
    <location>
        <begin position="538"/>
        <end position="553"/>
    </location>
</feature>
<feature type="compositionally biased region" description="Low complexity" evidence="1">
    <location>
        <begin position="7"/>
        <end position="17"/>
    </location>
</feature>
<protein>
    <submittedName>
        <fullName evidence="2">Uncharacterized protein</fullName>
    </submittedName>
</protein>
<feature type="compositionally biased region" description="Low complexity" evidence="1">
    <location>
        <begin position="527"/>
        <end position="537"/>
    </location>
</feature>
<feature type="compositionally biased region" description="Low complexity" evidence="1">
    <location>
        <begin position="60"/>
        <end position="72"/>
    </location>
</feature>
<feature type="compositionally biased region" description="Basic and acidic residues" evidence="1">
    <location>
        <begin position="188"/>
        <end position="197"/>
    </location>
</feature>
<feature type="compositionally biased region" description="Basic and acidic residues" evidence="1">
    <location>
        <begin position="395"/>
        <end position="407"/>
    </location>
</feature>
<dbReference type="OrthoDB" id="39175at2759"/>
<evidence type="ECO:0000313" key="3">
    <source>
        <dbReference type="Proteomes" id="UP000567179"/>
    </source>
</evidence>
<feature type="compositionally biased region" description="Polar residues" evidence="1">
    <location>
        <begin position="331"/>
        <end position="346"/>
    </location>
</feature>
<feature type="region of interest" description="Disordered" evidence="1">
    <location>
        <begin position="1"/>
        <end position="73"/>
    </location>
</feature>
<comment type="caution">
    <text evidence="2">The sequence shown here is derived from an EMBL/GenBank/DDBJ whole genome shotgun (WGS) entry which is preliminary data.</text>
</comment>
<keyword evidence="3" id="KW-1185">Reference proteome</keyword>
<dbReference type="EMBL" id="JAACJJ010000043">
    <property type="protein sequence ID" value="KAF5314918.1"/>
    <property type="molecule type" value="Genomic_DNA"/>
</dbReference>
<proteinExistence type="predicted"/>